<keyword evidence="6" id="KW-0028">Amino-acid biosynthesis</keyword>
<comment type="catalytic activity">
    <reaction evidence="1">
        <text>1-(5-phospho-beta-D-ribosyl)-ATP + diphosphate = 5-phospho-alpha-D-ribose 1-diphosphate + ATP</text>
        <dbReference type="Rhea" id="RHEA:18473"/>
        <dbReference type="ChEBI" id="CHEBI:30616"/>
        <dbReference type="ChEBI" id="CHEBI:33019"/>
        <dbReference type="ChEBI" id="CHEBI:58017"/>
        <dbReference type="ChEBI" id="CHEBI:73183"/>
        <dbReference type="EC" id="2.4.2.17"/>
    </reaction>
</comment>
<dbReference type="RefSeq" id="WP_152217435.1">
    <property type="nucleotide sequence ID" value="NZ_JBAQYD010000001.1"/>
</dbReference>
<organism evidence="13 14">
    <name type="scientific">Parvibaculum sedimenti</name>
    <dbReference type="NCBI Taxonomy" id="2608632"/>
    <lineage>
        <taxon>Bacteria</taxon>
        <taxon>Pseudomonadati</taxon>
        <taxon>Pseudomonadota</taxon>
        <taxon>Alphaproteobacteria</taxon>
        <taxon>Hyphomicrobiales</taxon>
        <taxon>Parvibaculaceae</taxon>
        <taxon>Parvibaculum</taxon>
    </lineage>
</organism>
<evidence type="ECO:0000256" key="3">
    <source>
        <dbReference type="ARBA" id="ARBA00009489"/>
    </source>
</evidence>
<evidence type="ECO:0000313" key="14">
    <source>
        <dbReference type="Proteomes" id="UP000468901"/>
    </source>
</evidence>
<dbReference type="PANTHER" id="PTHR21403">
    <property type="entry name" value="ATP PHOSPHORIBOSYLTRANSFERASE ATP-PRTASE"/>
    <property type="match status" value="1"/>
</dbReference>
<evidence type="ECO:0000256" key="6">
    <source>
        <dbReference type="ARBA" id="ARBA00022605"/>
    </source>
</evidence>
<accession>A0A6N6VEK8</accession>
<evidence type="ECO:0000256" key="9">
    <source>
        <dbReference type="ARBA" id="ARBA00023102"/>
    </source>
</evidence>
<dbReference type="GO" id="GO:0005737">
    <property type="term" value="C:cytoplasm"/>
    <property type="evidence" value="ECO:0007669"/>
    <property type="project" value="InterPro"/>
</dbReference>
<evidence type="ECO:0000259" key="12">
    <source>
        <dbReference type="Pfam" id="PF01634"/>
    </source>
</evidence>
<keyword evidence="7 13" id="KW-0328">Glycosyltransferase</keyword>
<protein>
    <recommendedName>
        <fullName evidence="5 11">ATP phosphoribosyltransferase</fullName>
        <ecNumber evidence="4 11">2.4.2.17</ecNumber>
    </recommendedName>
</protein>
<dbReference type="NCBIfam" id="TIGR00070">
    <property type="entry name" value="hisG"/>
    <property type="match status" value="1"/>
</dbReference>
<dbReference type="Gene3D" id="3.40.190.10">
    <property type="entry name" value="Periplasmic binding protein-like II"/>
    <property type="match status" value="2"/>
</dbReference>
<evidence type="ECO:0000256" key="10">
    <source>
        <dbReference type="ARBA" id="ARBA00024861"/>
    </source>
</evidence>
<evidence type="ECO:0000313" key="13">
    <source>
        <dbReference type="EMBL" id="KAB7738669.1"/>
    </source>
</evidence>
<reference evidence="13 14" key="1">
    <citation type="submission" date="2019-09" db="EMBL/GenBank/DDBJ databases">
        <title>Parvibaculum sedimenti sp. nov., isolated from sediment.</title>
        <authorList>
            <person name="Wang Y."/>
        </authorList>
    </citation>
    <scope>NUCLEOTIDE SEQUENCE [LARGE SCALE GENOMIC DNA]</scope>
    <source>
        <strain evidence="13 14">HXT-9</strain>
    </source>
</reference>
<comment type="similarity">
    <text evidence="3">Belongs to the ATP phosphoribosyltransferase family. Short subfamily.</text>
</comment>
<sequence>MSDALIVGIPSKGRLQENANAFFAKAGLPVKQAGGGREYVGRISGVKDVAVAFLSASEIAARLEDGSIHFGVTGEDLIRENLADADNSVELVLPLGFGYADVVVAVPQSWIDVSTMADLDDVALAFHRRHGRRLRIATKYLNLTRAFFAEHGIADYRIVESAGATEGAPAAGTAEAIVDITTTGTTLAANNLKILDDGVMLKSQANLVASLRATWDDKALAAASAVLDRIDARRFAESHVIVTARGGNLDGATAATVLKRDFGCTSEGVENSVLCPRENLHAVAMRLREFGADTVTVSPAEYIFRARNMLLEKLKARIGG</sequence>
<dbReference type="AlphaFoldDB" id="A0A6N6VEK8"/>
<dbReference type="SUPFAM" id="SSF53850">
    <property type="entry name" value="Periplasmic binding protein-like II"/>
    <property type="match status" value="1"/>
</dbReference>
<keyword evidence="9" id="KW-0368">Histidine biosynthesis</keyword>
<evidence type="ECO:0000256" key="2">
    <source>
        <dbReference type="ARBA" id="ARBA00004667"/>
    </source>
</evidence>
<dbReference type="EC" id="2.4.2.17" evidence="4 11"/>
<dbReference type="GO" id="GO:0003879">
    <property type="term" value="F:ATP phosphoribosyltransferase activity"/>
    <property type="evidence" value="ECO:0007669"/>
    <property type="project" value="UniProtKB-UniRule"/>
</dbReference>
<dbReference type="InterPro" id="IPR001348">
    <property type="entry name" value="ATP_PRibTrfase_HisG"/>
</dbReference>
<keyword evidence="14" id="KW-1185">Reference proteome</keyword>
<evidence type="ECO:0000256" key="8">
    <source>
        <dbReference type="ARBA" id="ARBA00022679"/>
    </source>
</evidence>
<dbReference type="InterPro" id="IPR018198">
    <property type="entry name" value="ATP_PRibTrfase_CS"/>
</dbReference>
<evidence type="ECO:0000256" key="5">
    <source>
        <dbReference type="ARBA" id="ARBA00020998"/>
    </source>
</evidence>
<gene>
    <name evidence="13" type="ORF">F2P47_16235</name>
</gene>
<proteinExistence type="inferred from homology"/>
<dbReference type="InterPro" id="IPR013820">
    <property type="entry name" value="ATP_PRibTrfase_cat"/>
</dbReference>
<dbReference type="GO" id="GO:0000105">
    <property type="term" value="P:L-histidine biosynthetic process"/>
    <property type="evidence" value="ECO:0007669"/>
    <property type="project" value="UniProtKB-UniRule"/>
</dbReference>
<evidence type="ECO:0000256" key="7">
    <source>
        <dbReference type="ARBA" id="ARBA00022676"/>
    </source>
</evidence>
<comment type="caution">
    <text evidence="13">The sequence shown here is derived from an EMBL/GenBank/DDBJ whole genome shotgun (WGS) entry which is preliminary data.</text>
</comment>
<comment type="function">
    <text evidence="10">Catalyzes the condensation of ATP and 5-phosphoribose 1-diphosphate to form N'-(5'-phosphoribosyl)-ATP (PR-ATP). Has a crucial role in the pathway because the rate of histidine biosynthesis seems to be controlled primarily by regulation of HisG enzymatic activity.</text>
</comment>
<keyword evidence="8 13" id="KW-0808">Transferase</keyword>
<comment type="pathway">
    <text evidence="2">Amino-acid biosynthesis; L-histidine biosynthesis; L-histidine from 5-phospho-alpha-D-ribose 1-diphosphate: step 1/9.</text>
</comment>
<dbReference type="Proteomes" id="UP000468901">
    <property type="component" value="Unassembled WGS sequence"/>
</dbReference>
<dbReference type="UniPathway" id="UPA00031">
    <property type="reaction ID" value="UER00006"/>
</dbReference>
<feature type="domain" description="ATP phosphoribosyltransferase catalytic" evidence="12">
    <location>
        <begin position="56"/>
        <end position="219"/>
    </location>
</feature>
<dbReference type="PANTHER" id="PTHR21403:SF8">
    <property type="entry name" value="ATP PHOSPHORIBOSYLTRANSFERASE"/>
    <property type="match status" value="1"/>
</dbReference>
<name>A0A6N6VEK8_9HYPH</name>
<dbReference type="CDD" id="cd13593">
    <property type="entry name" value="PBP2_HisGL3"/>
    <property type="match status" value="1"/>
</dbReference>
<dbReference type="PROSITE" id="PS01316">
    <property type="entry name" value="ATP_P_PHORIBOSYLTR"/>
    <property type="match status" value="1"/>
</dbReference>
<evidence type="ECO:0000256" key="4">
    <source>
        <dbReference type="ARBA" id="ARBA00011946"/>
    </source>
</evidence>
<dbReference type="EMBL" id="WESC01000018">
    <property type="protein sequence ID" value="KAB7738669.1"/>
    <property type="molecule type" value="Genomic_DNA"/>
</dbReference>
<dbReference type="Pfam" id="PF01634">
    <property type="entry name" value="HisG"/>
    <property type="match status" value="1"/>
</dbReference>
<evidence type="ECO:0000256" key="11">
    <source>
        <dbReference type="NCBIfam" id="TIGR00070"/>
    </source>
</evidence>
<evidence type="ECO:0000256" key="1">
    <source>
        <dbReference type="ARBA" id="ARBA00000915"/>
    </source>
</evidence>